<comment type="caution">
    <text evidence="2">The sequence shown here is derived from an EMBL/GenBank/DDBJ whole genome shotgun (WGS) entry which is preliminary data.</text>
</comment>
<protein>
    <submittedName>
        <fullName evidence="2">DUF3180 family protein</fullName>
    </submittedName>
</protein>
<sequence>MSQLRPLFLLILAVVAGLLGDIVSVLATLRGWPAPVMHWVSLVTLLAVAAGVVVGGWRVYRTRNRTAKRAISPLVAFRVLLLAQAAAYAGAALGGWHAGVLVDLVSGGGFGSGASWAALVQVIGGVVLVAVGFVVQAWCKIPPEDSSGQGDKGTEGVEGAH</sequence>
<gene>
    <name evidence="2" type="ORF">DWB68_15020</name>
</gene>
<dbReference type="Proteomes" id="UP000265419">
    <property type="component" value="Unassembled WGS sequence"/>
</dbReference>
<feature type="transmembrane region" description="Helical" evidence="1">
    <location>
        <begin position="116"/>
        <end position="139"/>
    </location>
</feature>
<keyword evidence="1" id="KW-1133">Transmembrane helix</keyword>
<keyword evidence="3" id="KW-1185">Reference proteome</keyword>
<dbReference type="RefSeq" id="WP_119425933.1">
    <property type="nucleotide sequence ID" value="NZ_QQXK01000042.1"/>
</dbReference>
<feature type="transmembrane region" description="Helical" evidence="1">
    <location>
        <begin position="71"/>
        <end position="96"/>
    </location>
</feature>
<keyword evidence="1" id="KW-0812">Transmembrane</keyword>
<evidence type="ECO:0000313" key="2">
    <source>
        <dbReference type="EMBL" id="RII40988.1"/>
    </source>
</evidence>
<evidence type="ECO:0000313" key="3">
    <source>
        <dbReference type="Proteomes" id="UP000265419"/>
    </source>
</evidence>
<reference evidence="2 3" key="1">
    <citation type="submission" date="2018-07" db="EMBL/GenBank/DDBJ databases">
        <title>Arthrobacter sp. nov., isolated from raw cow's milk with high bacterial count.</title>
        <authorList>
            <person name="Hahne J."/>
            <person name="Isele D."/>
            <person name="Lipski A."/>
        </authorList>
    </citation>
    <scope>NUCLEOTIDE SEQUENCE [LARGE SCALE GENOMIC DNA]</scope>
    <source>
        <strain evidence="2 3">JZ R-35</strain>
    </source>
</reference>
<name>A0A399J6B0_9MICC</name>
<dbReference type="AlphaFoldDB" id="A0A399J6B0"/>
<feature type="transmembrane region" description="Helical" evidence="1">
    <location>
        <begin position="37"/>
        <end position="59"/>
    </location>
</feature>
<evidence type="ECO:0000256" key="1">
    <source>
        <dbReference type="SAM" id="Phobius"/>
    </source>
</evidence>
<organism evidence="2 3">
    <name type="scientific">Galactobacter valiniphilus</name>
    <dbReference type="NCBI Taxonomy" id="2676122"/>
    <lineage>
        <taxon>Bacteria</taxon>
        <taxon>Bacillati</taxon>
        <taxon>Actinomycetota</taxon>
        <taxon>Actinomycetes</taxon>
        <taxon>Micrococcales</taxon>
        <taxon>Micrococcaceae</taxon>
        <taxon>Galactobacter</taxon>
    </lineage>
</organism>
<dbReference type="InterPro" id="IPR021517">
    <property type="entry name" value="DUF3180"/>
</dbReference>
<proteinExistence type="predicted"/>
<accession>A0A399J6B0</accession>
<dbReference type="Pfam" id="PF11377">
    <property type="entry name" value="DUF3180"/>
    <property type="match status" value="1"/>
</dbReference>
<keyword evidence="1" id="KW-0472">Membrane</keyword>
<dbReference type="EMBL" id="QQXK01000042">
    <property type="protein sequence ID" value="RII40988.1"/>
    <property type="molecule type" value="Genomic_DNA"/>
</dbReference>